<feature type="repeat" description="ANK" evidence="3">
    <location>
        <begin position="1052"/>
        <end position="1086"/>
    </location>
</feature>
<feature type="repeat" description="ANK" evidence="3">
    <location>
        <begin position="1204"/>
        <end position="1236"/>
    </location>
</feature>
<dbReference type="InterPro" id="IPR036770">
    <property type="entry name" value="Ankyrin_rpt-contain_sf"/>
</dbReference>
<feature type="region of interest" description="Disordered" evidence="4">
    <location>
        <begin position="1225"/>
        <end position="1289"/>
    </location>
</feature>
<dbReference type="Pfam" id="PF12796">
    <property type="entry name" value="Ank_2"/>
    <property type="match status" value="5"/>
</dbReference>
<dbReference type="InterPro" id="IPR056884">
    <property type="entry name" value="NPHP3-like_N"/>
</dbReference>
<name>A0A8H4SWJ7_9HYPO</name>
<evidence type="ECO:0000256" key="1">
    <source>
        <dbReference type="ARBA" id="ARBA00022737"/>
    </source>
</evidence>
<feature type="domain" description="GPI inositol-deacylase winged helix" evidence="6">
    <location>
        <begin position="323"/>
        <end position="401"/>
    </location>
</feature>
<dbReference type="Pfam" id="PF06985">
    <property type="entry name" value="HET"/>
    <property type="match status" value="1"/>
</dbReference>
<dbReference type="OrthoDB" id="5428863at2759"/>
<dbReference type="Pfam" id="PF00023">
    <property type="entry name" value="Ank"/>
    <property type="match status" value="1"/>
</dbReference>
<keyword evidence="2 3" id="KW-0040">ANK repeat</keyword>
<reference evidence="8" key="1">
    <citation type="journal article" date="2020" name="BMC Genomics">
        <title>Correction to: Identification and distribution of gene clusters required for synthesis of sphingolipid metabolism inhibitors in diverse species of the filamentous fungus Fusarium.</title>
        <authorList>
            <person name="Kim H.S."/>
            <person name="Lohmar J.M."/>
            <person name="Busman M."/>
            <person name="Brown D.W."/>
            <person name="Naumann T.A."/>
            <person name="Divon H.H."/>
            <person name="Lysoe E."/>
            <person name="Uhlig S."/>
            <person name="Proctor R.H."/>
        </authorList>
    </citation>
    <scope>NUCLEOTIDE SEQUENCE</scope>
    <source>
        <strain evidence="8">NRRL 45417</strain>
    </source>
</reference>
<evidence type="ECO:0000256" key="3">
    <source>
        <dbReference type="PROSITE-ProRule" id="PRU00023"/>
    </source>
</evidence>
<dbReference type="SUPFAM" id="SSF48403">
    <property type="entry name" value="Ankyrin repeat"/>
    <property type="match status" value="2"/>
</dbReference>
<evidence type="ECO:0000256" key="4">
    <source>
        <dbReference type="SAM" id="MobiDB-lite"/>
    </source>
</evidence>
<protein>
    <recommendedName>
        <fullName evidence="10">Heterokaryon incompatibility domain-containing protein</fullName>
    </recommendedName>
</protein>
<comment type="caution">
    <text evidence="8">The sequence shown here is derived from an EMBL/GenBank/DDBJ whole genome shotgun (WGS) entry which is preliminary data.</text>
</comment>
<accession>A0A8H4SWJ7</accession>
<evidence type="ECO:0000313" key="9">
    <source>
        <dbReference type="Proteomes" id="UP000604273"/>
    </source>
</evidence>
<evidence type="ECO:0000259" key="6">
    <source>
        <dbReference type="Pfam" id="PF22939"/>
    </source>
</evidence>
<feature type="compositionally biased region" description="Basic and acidic residues" evidence="4">
    <location>
        <begin position="1228"/>
        <end position="1245"/>
    </location>
</feature>
<dbReference type="InterPro" id="IPR010730">
    <property type="entry name" value="HET"/>
</dbReference>
<gene>
    <name evidence="8" type="ORF">FGADI_10722</name>
</gene>
<dbReference type="InterPro" id="IPR002110">
    <property type="entry name" value="Ankyrin_rpt"/>
</dbReference>
<sequence length="1899" mass="211768">MSLDSDSEWVTEVEDSPRLTETDYSAQLTEYAKKRHPGTLNNLFESTEYNTWLGSSPQTLLCSSEPGAGKSVAVACLIQDLSLFRRFDWVESYGNSFDDGWETGGGIAYILFDSLRWEEQSYDNIALCISEQLTSRRQAPPWKDRGNGHFLRPTEVGVSRYLKEQIVCQTELSTVFIVLEGLDECPEPSRVPLLALLAEVQREYRRLNVLLTWRNSWAPACDIELLLKNTRTLEICPSKEEMQLYLTDHLPLMLESRKHINDQILSAANGRYLFAKLYLELTKWTASPHQLDLISSAPSSLATYDDLYNSIMNKISLQSDHQVHLAKHCLPWLAFAKRPLSVLELQEALTISIEGNAQSSFGDSPVDISAVIRSCGGLARLDCINGTSCIRLYDRTIQDFLRLHLSIVEGDVGRACIAYLIKKSPGGACTTNAQLVERLRSNPLYEYAASYWGQHIQRIKGTPMSDATIREFFSNRTRWEGALQAEYAIAEMRRKALKGPCKDGRPYYPMRSETIHLATRTGAASIVAALLEQDGRPSFINSPDYYGHTALSYAAQAGNNEILEVLLPHKALDIDKRDYEGRTPISHAADNGHAFAVSRLLNHRANPNLRDCDGCFPLWYAVRYGHLNAVKVLLDCQNLRELNSTPKSVTENHKRTTPLECALKNGFREIAEMLTEMDGIDAHAPAELGASTVLCFAIKTGHEDIALKLLAKHGIGPSSDNQESRGELLVNAASVGSTKLVNCLLAKHRINPNITYPYGRGSEFEGLTPLMAAAKKRHDFIVKILLQHESIRPDIAYRGMTALSEAAKNGFADIVNVLLADGRVDVNKQNDEGSTPLSLSASGGHEAVVEALLMKKDTDPNCKDWRGRPTILQAMDVDFARWYGLRDELNGVLRRLLADPRIDPNSRDSEGYSLLYYAAEIGATGLVELMLENSKIDMGFEDSNAPLAVAAQWGHVGVVKAFLKTGRFEINTPLAYPNGSSDAPKGPLLSIASESGEMGVVDLLLSQPGIDACETDAIGRTPLAMAASQGQTDVVERLLAVERVDANSRDMNGWTPLHMAMTYGYSVETVQALLRAENINPDAPDDAGRTPLSVLCGSPDNVTLETVNLLLATNGVNPDSRDITGRSPLSWAIDPSGDWEGYSYITERREVIQRLLQIQEVDPNVEDAEGLTPLLRAIMGRNGNEIVRILLEREDLDVQQKNRDGLTPMAAAAKMDDMAVMSLLRKRGAQDDSRDTHVDIPKFEDNSSVDGLDVENPRLPSEDGEPVDSHPRIQPESSSRSSVSSKSISSGIEDELSRDIFLPLSEQQECLITEDAIGPCLCERCATIDLDDVFSRRDTSARGRVIARLGRLDRSWESRECPMCRLIAAMSSRWGGAYNSDTEEEQDCGFVLIALSSTGMWLCQNEEKSWQHFTSRWTDTMFLSVVPDSIRGTKVWQGLEKFDSFVFRAGFIGRLGSNCDNGTSAITITRVGEEVDYAAAKGWIACCRDNHSDLCNHRELAHVPHFRVIDCKTWKIILQGEEVPSYVALSYVWGPLPVDSSRETSASKDCVSEAERDTLELGSTVEAVVEDAIRVTMELGYRFLWVDRYCITQQGDGKMKQEQLQRSRSYLDPTGFSHSNQVFDMDDAGMDLPGRATLSRRRIFFSETEMSFECRNLVAREAMRIPPRVEKLMSHRERRLMAPSWTYGQSKIISRDKGSEDLFERLEEYTRRKLSYHSDALNGMLGILQVCATHETNPVYHVCGVPIIHDSSNKFKISAAGSDGGSHDARVALAGFVSGLCWTLEAPSVRRLEFPTWSWTGWDGVVNNQSDSCHRVSFGEGFDLELSLVKEDGISVMPWNEYYGQLRTAVTSESQSGFMFSQRHTLDITANTAKVQFHEEYNFHMKRLEWKGTFLYVRH</sequence>
<organism evidence="8 9">
    <name type="scientific">Fusarium gaditjirri</name>
    <dbReference type="NCBI Taxonomy" id="282569"/>
    <lineage>
        <taxon>Eukaryota</taxon>
        <taxon>Fungi</taxon>
        <taxon>Dikarya</taxon>
        <taxon>Ascomycota</taxon>
        <taxon>Pezizomycotina</taxon>
        <taxon>Sordariomycetes</taxon>
        <taxon>Hypocreomycetidae</taxon>
        <taxon>Hypocreales</taxon>
        <taxon>Nectriaceae</taxon>
        <taxon>Fusarium</taxon>
        <taxon>Fusarium nisikadoi species complex</taxon>
    </lineage>
</organism>
<dbReference type="InterPro" id="IPR054471">
    <property type="entry name" value="GPIID_WHD"/>
</dbReference>
<dbReference type="Gene3D" id="1.25.40.20">
    <property type="entry name" value="Ankyrin repeat-containing domain"/>
    <property type="match status" value="5"/>
</dbReference>
<dbReference type="Pfam" id="PF24883">
    <property type="entry name" value="NPHP3_N"/>
    <property type="match status" value="1"/>
</dbReference>
<feature type="repeat" description="ANK" evidence="3">
    <location>
        <begin position="1018"/>
        <end position="1051"/>
    </location>
</feature>
<evidence type="ECO:0000259" key="7">
    <source>
        <dbReference type="Pfam" id="PF24883"/>
    </source>
</evidence>
<evidence type="ECO:0000256" key="2">
    <source>
        <dbReference type="ARBA" id="ARBA00023043"/>
    </source>
</evidence>
<evidence type="ECO:0008006" key="10">
    <source>
        <dbReference type="Google" id="ProtNLM"/>
    </source>
</evidence>
<feature type="repeat" description="ANK" evidence="3">
    <location>
        <begin position="546"/>
        <end position="571"/>
    </location>
</feature>
<dbReference type="SMART" id="SM00248">
    <property type="entry name" value="ANK"/>
    <property type="match status" value="17"/>
</dbReference>
<feature type="compositionally biased region" description="Low complexity" evidence="4">
    <location>
        <begin position="1277"/>
        <end position="1289"/>
    </location>
</feature>
<keyword evidence="1" id="KW-0677">Repeat</keyword>
<reference evidence="8" key="2">
    <citation type="submission" date="2020-05" db="EMBL/GenBank/DDBJ databases">
        <authorList>
            <person name="Kim H.-S."/>
            <person name="Proctor R.H."/>
            <person name="Brown D.W."/>
        </authorList>
    </citation>
    <scope>NUCLEOTIDE SEQUENCE</scope>
    <source>
        <strain evidence="8">NRRL 45417</strain>
    </source>
</reference>
<evidence type="ECO:0000259" key="5">
    <source>
        <dbReference type="Pfam" id="PF06985"/>
    </source>
</evidence>
<keyword evidence="9" id="KW-1185">Reference proteome</keyword>
<dbReference type="InterPro" id="IPR027417">
    <property type="entry name" value="P-loop_NTPase"/>
</dbReference>
<feature type="domain" description="Heterokaryon incompatibility" evidence="5">
    <location>
        <begin position="1526"/>
        <end position="1605"/>
    </location>
</feature>
<proteinExistence type="predicted"/>
<dbReference type="Proteomes" id="UP000604273">
    <property type="component" value="Unassembled WGS sequence"/>
</dbReference>
<dbReference type="Gene3D" id="3.40.50.300">
    <property type="entry name" value="P-loop containing nucleotide triphosphate hydrolases"/>
    <property type="match status" value="1"/>
</dbReference>
<dbReference type="PROSITE" id="PS50297">
    <property type="entry name" value="ANK_REP_REGION"/>
    <property type="match status" value="3"/>
</dbReference>
<dbReference type="Pfam" id="PF22939">
    <property type="entry name" value="WHD_GPIID"/>
    <property type="match status" value="1"/>
</dbReference>
<evidence type="ECO:0000313" key="8">
    <source>
        <dbReference type="EMBL" id="KAF4947092.1"/>
    </source>
</evidence>
<dbReference type="PANTHER" id="PTHR24198">
    <property type="entry name" value="ANKYRIN REPEAT AND PROTEIN KINASE DOMAIN-CONTAINING PROTEIN"/>
    <property type="match status" value="1"/>
</dbReference>
<feature type="domain" description="Nephrocystin 3-like N-terminal" evidence="7">
    <location>
        <begin position="38"/>
        <end position="212"/>
    </location>
</feature>
<dbReference type="PANTHER" id="PTHR24198:SF165">
    <property type="entry name" value="ANKYRIN REPEAT-CONTAINING PROTEIN-RELATED"/>
    <property type="match status" value="1"/>
</dbReference>
<dbReference type="PROSITE" id="PS50088">
    <property type="entry name" value="ANK_REPEAT"/>
    <property type="match status" value="6"/>
</dbReference>
<dbReference type="EMBL" id="JABFAI010000297">
    <property type="protein sequence ID" value="KAF4947092.1"/>
    <property type="molecule type" value="Genomic_DNA"/>
</dbReference>
<feature type="repeat" description="ANK" evidence="3">
    <location>
        <begin position="832"/>
        <end position="865"/>
    </location>
</feature>
<feature type="repeat" description="ANK" evidence="3">
    <location>
        <begin position="580"/>
        <end position="612"/>
    </location>
</feature>